<feature type="domain" description="VOC" evidence="1">
    <location>
        <begin position="3"/>
        <end position="125"/>
    </location>
</feature>
<proteinExistence type="predicted"/>
<gene>
    <name evidence="2" type="ORF">EAH88_00185</name>
</gene>
<dbReference type="Pfam" id="PF00903">
    <property type="entry name" value="Glyoxalase"/>
    <property type="match status" value="1"/>
</dbReference>
<evidence type="ECO:0000313" key="3">
    <source>
        <dbReference type="Proteomes" id="UP000319486"/>
    </source>
</evidence>
<dbReference type="PROSITE" id="PS51819">
    <property type="entry name" value="VOC"/>
    <property type="match status" value="1"/>
</dbReference>
<keyword evidence="3" id="KW-1185">Reference proteome</keyword>
<accession>A0A502FGE7</accession>
<dbReference type="Gene3D" id="3.10.180.10">
    <property type="entry name" value="2,3-Dihydroxybiphenyl 1,2-Dioxygenase, domain 1"/>
    <property type="match status" value="1"/>
</dbReference>
<dbReference type="OrthoDB" id="793940at2"/>
<dbReference type="InterPro" id="IPR029068">
    <property type="entry name" value="Glyas_Bleomycin-R_OHBP_Dase"/>
</dbReference>
<protein>
    <submittedName>
        <fullName evidence="2">VOC family protein</fullName>
    </submittedName>
</protein>
<evidence type="ECO:0000259" key="1">
    <source>
        <dbReference type="PROSITE" id="PS51819"/>
    </source>
</evidence>
<dbReference type="RefSeq" id="WP_140648229.1">
    <property type="nucleotide sequence ID" value="NZ_RCZB01000002.1"/>
</dbReference>
<reference evidence="2 3" key="1">
    <citation type="journal article" date="2019" name="Environ. Microbiol.">
        <title>Species interactions and distinct microbial communities in high Arctic permafrost affected cryosols are associated with the CH4 and CO2 gas fluxes.</title>
        <authorList>
            <person name="Altshuler I."/>
            <person name="Hamel J."/>
            <person name="Turney S."/>
            <person name="Magnuson E."/>
            <person name="Levesque R."/>
            <person name="Greer C."/>
            <person name="Whyte L.G."/>
        </authorList>
    </citation>
    <scope>NUCLEOTIDE SEQUENCE [LARGE SCALE GENOMIC DNA]</scope>
    <source>
        <strain evidence="2 3">S13Y</strain>
    </source>
</reference>
<dbReference type="AlphaFoldDB" id="A0A502FGE7"/>
<dbReference type="EMBL" id="RCZO01000001">
    <property type="protein sequence ID" value="TPG11019.1"/>
    <property type="molecule type" value="Genomic_DNA"/>
</dbReference>
<dbReference type="SUPFAM" id="SSF54593">
    <property type="entry name" value="Glyoxalase/Bleomycin resistance protein/Dihydroxybiphenyl dioxygenase"/>
    <property type="match status" value="1"/>
</dbReference>
<dbReference type="InterPro" id="IPR037523">
    <property type="entry name" value="VOC_core"/>
</dbReference>
<dbReference type="InterPro" id="IPR004360">
    <property type="entry name" value="Glyas_Fos-R_dOase_dom"/>
</dbReference>
<dbReference type="Proteomes" id="UP000319486">
    <property type="component" value="Unassembled WGS sequence"/>
</dbReference>
<name>A0A502FGE7_9GAMM</name>
<evidence type="ECO:0000313" key="2">
    <source>
        <dbReference type="EMBL" id="TPG11019.1"/>
    </source>
</evidence>
<comment type="caution">
    <text evidence="2">The sequence shown here is derived from an EMBL/GenBank/DDBJ whole genome shotgun (WGS) entry which is preliminary data.</text>
</comment>
<organism evidence="2 3">
    <name type="scientific">Rhodanobacter glycinis</name>
    <dbReference type="NCBI Taxonomy" id="582702"/>
    <lineage>
        <taxon>Bacteria</taxon>
        <taxon>Pseudomonadati</taxon>
        <taxon>Pseudomonadota</taxon>
        <taxon>Gammaproteobacteria</taxon>
        <taxon>Lysobacterales</taxon>
        <taxon>Rhodanobacteraceae</taxon>
        <taxon>Rhodanobacter</taxon>
    </lineage>
</organism>
<sequence length="125" mass="13717">MLGNHDAAANIAVRDIAVARNFYEGVLGLAISSTEGQALVIYRCGHSTILVYRSVYAGTNQATALTWTVGDKVDELARALKAKGVWFEHYEMPQTHLEGDVHVAGERRIAWFRDPDGNILSFVNG</sequence>